<accession>A0A6C0LKK8</accession>
<organism evidence="1">
    <name type="scientific">viral metagenome</name>
    <dbReference type="NCBI Taxonomy" id="1070528"/>
    <lineage>
        <taxon>unclassified sequences</taxon>
        <taxon>metagenomes</taxon>
        <taxon>organismal metagenomes</taxon>
    </lineage>
</organism>
<sequence length="366" mass="41887">MAAKETAKTAKTAKTAEAAEADLFTSISNGDIQNSIMLSTKIIFLYETIDILENVFINVCAYIGSFISLYDISKLTDIYSSLKKIIEGDKLVIKDIYVIISKMCIVCDIYNKHPNAKCGNMSIKVLKDKISAQFNNNDLKLSHNGIMRFDGVLPPHDHENYGLAIKIVAIIIKTIKSTDDISVDDGDTLVDIANKLRHIIDYILRTKYKFETKFYSSDNDNAWFLWGVFCVLYKGDIFNDAFWLYNYEYKKKYRGKRVGILWSLPIISIYSHKCDISKGWNAKESVVIAKIEEISIHLYNELRRKIIKENPDKFEKNATIKERTDDKYEGLKYILSYVPVISSSNGCGSGNETITKFKEEIRHISY</sequence>
<dbReference type="AlphaFoldDB" id="A0A6C0LKK8"/>
<evidence type="ECO:0000313" key="1">
    <source>
        <dbReference type="EMBL" id="QHU31456.1"/>
    </source>
</evidence>
<name>A0A6C0LKK8_9ZZZZ</name>
<proteinExistence type="predicted"/>
<protein>
    <submittedName>
        <fullName evidence="1">Uncharacterized protein</fullName>
    </submittedName>
</protein>
<dbReference type="EMBL" id="MN740527">
    <property type="protein sequence ID" value="QHU31456.1"/>
    <property type="molecule type" value="Genomic_DNA"/>
</dbReference>
<reference evidence="1" key="1">
    <citation type="journal article" date="2020" name="Nature">
        <title>Giant virus diversity and host interactions through global metagenomics.</title>
        <authorList>
            <person name="Schulz F."/>
            <person name="Roux S."/>
            <person name="Paez-Espino D."/>
            <person name="Jungbluth S."/>
            <person name="Walsh D.A."/>
            <person name="Denef V.J."/>
            <person name="McMahon K.D."/>
            <person name="Konstantinidis K.T."/>
            <person name="Eloe-Fadrosh E.A."/>
            <person name="Kyrpides N.C."/>
            <person name="Woyke T."/>
        </authorList>
    </citation>
    <scope>NUCLEOTIDE SEQUENCE</scope>
    <source>
        <strain evidence="1">GVMAG-M-3300027963-21</strain>
    </source>
</reference>